<evidence type="ECO:0000256" key="1">
    <source>
        <dbReference type="SAM" id="SignalP"/>
    </source>
</evidence>
<comment type="caution">
    <text evidence="3">The sequence shown here is derived from an EMBL/GenBank/DDBJ whole genome shotgun (WGS) entry which is preliminary data.</text>
</comment>
<dbReference type="InterPro" id="IPR029063">
    <property type="entry name" value="SAM-dependent_MTases_sf"/>
</dbReference>
<dbReference type="SUPFAM" id="SSF53335">
    <property type="entry name" value="S-adenosyl-L-methionine-dependent methyltransferases"/>
    <property type="match status" value="1"/>
</dbReference>
<dbReference type="Pfam" id="PF05050">
    <property type="entry name" value="Methyltransf_21"/>
    <property type="match status" value="1"/>
</dbReference>
<dbReference type="Gene3D" id="3.40.50.150">
    <property type="entry name" value="Vaccinia Virus protein VP39"/>
    <property type="match status" value="1"/>
</dbReference>
<evidence type="ECO:0000313" key="3">
    <source>
        <dbReference type="EMBL" id="GMH99127.1"/>
    </source>
</evidence>
<keyword evidence="1" id="KW-0732">Signal</keyword>
<dbReference type="Proteomes" id="UP001165160">
    <property type="component" value="Unassembled WGS sequence"/>
</dbReference>
<proteinExistence type="predicted"/>
<name>A0A9W7C4L8_9STRA</name>
<sequence>MRTLLVLGHFLLVASYICHPALGTDCSLLVRVGDVERNFTVNMELEVEEMMKAAGEFTERYGIKEGGGCLGKDCVGMRLVEGLRGSMCARLHKVRGQQKSSSPSIQVDELGRVMTTLQVLSLDPITRRLPIPEGSRVWVEVGANSRNLLAWAEARCEGNEDVYVISFEPLLAQYAAITHAAKHDELTALGETRGARNGMGVSLPLAVASGVDYLYFNVSPLDSCSGTLDPLQDAHSKNSCTEVVEKRRVPALSLEAFFDTLLPEGARIDFLKIDTQGSGLDVIASAGRHVDRIDSVLIDTQIDTVDPLYQGQNSCSATVAAMRELNFFAPTSLDHVCTEKPVLTNKRGTDGTSTEANIFFSRDPTRKRPSCEQWFIDNGMEWEDIHVAGLPGQLPRCRPDKGEECPACRHNWYGNGFCYMWWSEEACSCSGIAALHAGGRSKQVEIWGNLERAFGDDAIEQRDKRLAACDGDERDLAAVAECKAHA</sequence>
<feature type="chain" id="PRO_5040932394" description="Methyltransferase FkbM domain-containing protein" evidence="1">
    <location>
        <begin position="24"/>
        <end position="486"/>
    </location>
</feature>
<organism evidence="3 4">
    <name type="scientific">Triparma verrucosa</name>
    <dbReference type="NCBI Taxonomy" id="1606542"/>
    <lineage>
        <taxon>Eukaryota</taxon>
        <taxon>Sar</taxon>
        <taxon>Stramenopiles</taxon>
        <taxon>Ochrophyta</taxon>
        <taxon>Bolidophyceae</taxon>
        <taxon>Parmales</taxon>
        <taxon>Triparmaceae</taxon>
        <taxon>Triparma</taxon>
    </lineage>
</organism>
<feature type="domain" description="Methyltransferase FkbM" evidence="2">
    <location>
        <begin position="140"/>
        <end position="327"/>
    </location>
</feature>
<feature type="signal peptide" evidence="1">
    <location>
        <begin position="1"/>
        <end position="23"/>
    </location>
</feature>
<dbReference type="InterPro" id="IPR006342">
    <property type="entry name" value="FkbM_mtfrase"/>
</dbReference>
<evidence type="ECO:0000259" key="2">
    <source>
        <dbReference type="Pfam" id="PF05050"/>
    </source>
</evidence>
<protein>
    <recommendedName>
        <fullName evidence="2">Methyltransferase FkbM domain-containing protein</fullName>
    </recommendedName>
</protein>
<keyword evidence="4" id="KW-1185">Reference proteome</keyword>
<evidence type="ECO:0000313" key="4">
    <source>
        <dbReference type="Proteomes" id="UP001165160"/>
    </source>
</evidence>
<reference evidence="4" key="1">
    <citation type="journal article" date="2023" name="Commun. Biol.">
        <title>Genome analysis of Parmales, the sister group of diatoms, reveals the evolutionary specialization of diatoms from phago-mixotrophs to photoautotrophs.</title>
        <authorList>
            <person name="Ban H."/>
            <person name="Sato S."/>
            <person name="Yoshikawa S."/>
            <person name="Yamada K."/>
            <person name="Nakamura Y."/>
            <person name="Ichinomiya M."/>
            <person name="Sato N."/>
            <person name="Blanc-Mathieu R."/>
            <person name="Endo H."/>
            <person name="Kuwata A."/>
            <person name="Ogata H."/>
        </authorList>
    </citation>
    <scope>NUCLEOTIDE SEQUENCE [LARGE SCALE GENOMIC DNA]</scope>
    <source>
        <strain evidence="4">NIES 3699</strain>
    </source>
</reference>
<accession>A0A9W7C4L8</accession>
<dbReference type="AlphaFoldDB" id="A0A9W7C4L8"/>
<gene>
    <name evidence="3" type="ORF">TrVE_jg1625</name>
</gene>
<dbReference type="EMBL" id="BRXX01000230">
    <property type="protein sequence ID" value="GMH99127.1"/>
    <property type="molecule type" value="Genomic_DNA"/>
</dbReference>